<dbReference type="InterPro" id="IPR026341">
    <property type="entry name" value="T9SS_type_B"/>
</dbReference>
<dbReference type="SUPFAM" id="SSF49299">
    <property type="entry name" value="PKD domain"/>
    <property type="match status" value="1"/>
</dbReference>
<dbReference type="InterPro" id="IPR013783">
    <property type="entry name" value="Ig-like_fold"/>
</dbReference>
<dbReference type="NCBIfam" id="TIGR04131">
    <property type="entry name" value="Bac_Flav_CTERM"/>
    <property type="match status" value="1"/>
</dbReference>
<dbReference type="Pfam" id="PF13585">
    <property type="entry name" value="CHU_C"/>
    <property type="match status" value="1"/>
</dbReference>
<dbReference type="AlphaFoldDB" id="A0A4Q2UXS5"/>
<reference evidence="3 4" key="1">
    <citation type="submission" date="2019-01" db="EMBL/GenBank/DDBJ databases">
        <title>Spirosoma flava sp. nov., a propanil-degrading bacterium isolated from herbicide-contaminated soil.</title>
        <authorList>
            <person name="Zhang L."/>
            <person name="Jiang J.-D."/>
        </authorList>
    </citation>
    <scope>NUCLEOTIDE SEQUENCE [LARGE SCALE GENOMIC DNA]</scope>
    <source>
        <strain evidence="3 4">TY50</strain>
    </source>
</reference>
<sequence length="669" mass="71494">MIRLWLTGVEATVHTIYWFLAVLSGFMCLSGSSLAQVGQEPNVCVNPGGAAQGGFSLDKASVCVGTPIQIVSVPATVANVAYTYEYDGNGIPANRTAATTYTYTKPGSYTILQVGSGGGQATGTIACKTVTVLPTGPVSFSVRTCSDRRAVVDVTLDENSNKYDSYIIDWGDGNRQERPRSSITTQQTHTYLNPGTYTVIITGRYAALTDCTPVPARSAPINFATTAQPLITRLTTVSDNSISIQYQVSSGTTVELYQKDASGVYAPTGQNGNGSTPFTVQTNAKEVQCFQLVAQDACNSAGVRSDEVCSLVLNAQAASKQNNLSWQPYAGTVTTIRPFRSYRLTRNGAPIGGLLTSRSASSYVDNNRIECGVAYCYTIEASAGPTTITSAPVCVTGINGDVPGEFRNVTVSVENNQPRLVVSLPVSGTSASYTLVVNRTDGQSGGMQTVGSVVNRNTFVDESANASAGSYCYEVTYRNNCGLTSPPSKPVCTVHLASNSSASIDWTANSPFLTGPVANYTVEVIDSLNGTKREIPVSGNTRYEPDQNDPNLQSQRYRIIAVSSGGLVSYSNFFTLRREARILVPDAFTPNGDGTNDTFVVKGLFVDQFRMTIYDRWGSVIYSTTDKNQGWDGTVNGQQAAAGQYMYQIEVQDLTGQKTVRPGALLLIR</sequence>
<evidence type="ECO:0000259" key="2">
    <source>
        <dbReference type="PROSITE" id="PS50853"/>
    </source>
</evidence>
<dbReference type="InterPro" id="IPR003961">
    <property type="entry name" value="FN3_dom"/>
</dbReference>
<dbReference type="EMBL" id="SBLB01000001">
    <property type="protein sequence ID" value="RYC71869.1"/>
    <property type="molecule type" value="Genomic_DNA"/>
</dbReference>
<evidence type="ECO:0000313" key="3">
    <source>
        <dbReference type="EMBL" id="RYC71869.1"/>
    </source>
</evidence>
<evidence type="ECO:0000313" key="4">
    <source>
        <dbReference type="Proteomes" id="UP000290407"/>
    </source>
</evidence>
<evidence type="ECO:0000259" key="1">
    <source>
        <dbReference type="PROSITE" id="PS50093"/>
    </source>
</evidence>
<keyword evidence="4" id="KW-1185">Reference proteome</keyword>
<dbReference type="Gene3D" id="2.60.40.10">
    <property type="entry name" value="Immunoglobulins"/>
    <property type="match status" value="1"/>
</dbReference>
<gene>
    <name evidence="3" type="ORF">EQG79_07000</name>
</gene>
<dbReference type="InterPro" id="IPR035986">
    <property type="entry name" value="PKD_dom_sf"/>
</dbReference>
<dbReference type="InterPro" id="IPR000601">
    <property type="entry name" value="PKD_dom"/>
</dbReference>
<dbReference type="PROSITE" id="PS50853">
    <property type="entry name" value="FN3"/>
    <property type="match status" value="1"/>
</dbReference>
<accession>A0A4Q2UXS5</accession>
<feature type="domain" description="Fibronectin type-III" evidence="2">
    <location>
        <begin position="486"/>
        <end position="581"/>
    </location>
</feature>
<name>A0A4Q2UXS5_9BACT</name>
<dbReference type="PROSITE" id="PS50093">
    <property type="entry name" value="PKD"/>
    <property type="match status" value="1"/>
</dbReference>
<proteinExistence type="predicted"/>
<comment type="caution">
    <text evidence="3">The sequence shown here is derived from an EMBL/GenBank/DDBJ whole genome shotgun (WGS) entry which is preliminary data.</text>
</comment>
<dbReference type="Proteomes" id="UP000290407">
    <property type="component" value="Unassembled WGS sequence"/>
</dbReference>
<organism evidence="3 4">
    <name type="scientific">Spirosoma sordidisoli</name>
    <dbReference type="NCBI Taxonomy" id="2502893"/>
    <lineage>
        <taxon>Bacteria</taxon>
        <taxon>Pseudomonadati</taxon>
        <taxon>Bacteroidota</taxon>
        <taxon>Cytophagia</taxon>
        <taxon>Cytophagales</taxon>
        <taxon>Cytophagaceae</taxon>
        <taxon>Spirosoma</taxon>
    </lineage>
</organism>
<protein>
    <submittedName>
        <fullName evidence="3">T9SS type B sorting domain-containing protein</fullName>
    </submittedName>
</protein>
<feature type="domain" description="PKD" evidence="1">
    <location>
        <begin position="165"/>
        <end position="202"/>
    </location>
</feature>